<dbReference type="InterPro" id="IPR011006">
    <property type="entry name" value="CheY-like_superfamily"/>
</dbReference>
<dbReference type="Gene3D" id="3.40.50.2300">
    <property type="match status" value="1"/>
</dbReference>
<dbReference type="PANTHER" id="PTHR44591:SF22">
    <property type="entry name" value="CHEY SUBFAMILY"/>
    <property type="match status" value="1"/>
</dbReference>
<protein>
    <submittedName>
        <fullName evidence="4">Response regulator</fullName>
    </submittedName>
</protein>
<feature type="modified residue" description="4-aspartylphosphate" evidence="2">
    <location>
        <position position="55"/>
    </location>
</feature>
<sequence>MSTKRVLVIDDEEAIQAVIQGCLEDIAGWKVLLASSGKEGLHLAEVEKPDGILLDVSMPQMSGIEALKKLQVNPLTQNIPVAFLTAKVQSEDKKRFSQLGVVGLLTKPFNPMNLVNLVADLFGWEI</sequence>
<dbReference type="Proteomes" id="UP000640531">
    <property type="component" value="Unassembled WGS sequence"/>
</dbReference>
<dbReference type="PROSITE" id="PS50110">
    <property type="entry name" value="RESPONSE_REGULATORY"/>
    <property type="match status" value="1"/>
</dbReference>
<feature type="domain" description="Response regulatory" evidence="3">
    <location>
        <begin position="5"/>
        <end position="122"/>
    </location>
</feature>
<evidence type="ECO:0000256" key="1">
    <source>
        <dbReference type="ARBA" id="ARBA00022553"/>
    </source>
</evidence>
<dbReference type="RefSeq" id="WP_190720211.1">
    <property type="nucleotide sequence ID" value="NZ_JACJST010000036.1"/>
</dbReference>
<dbReference type="PANTHER" id="PTHR44591">
    <property type="entry name" value="STRESS RESPONSE REGULATOR PROTEIN 1"/>
    <property type="match status" value="1"/>
</dbReference>
<reference evidence="4 5" key="1">
    <citation type="journal article" date="2020" name="ISME J.">
        <title>Comparative genomics reveals insights into cyanobacterial evolution and habitat adaptation.</title>
        <authorList>
            <person name="Chen M.Y."/>
            <person name="Teng W.K."/>
            <person name="Zhao L."/>
            <person name="Hu C.X."/>
            <person name="Zhou Y.K."/>
            <person name="Han B.P."/>
            <person name="Song L.R."/>
            <person name="Shu W.S."/>
        </authorList>
    </citation>
    <scope>NUCLEOTIDE SEQUENCE [LARGE SCALE GENOMIC DNA]</scope>
    <source>
        <strain evidence="4 5">FACHB-196</strain>
    </source>
</reference>
<evidence type="ECO:0000313" key="4">
    <source>
        <dbReference type="EMBL" id="MBD2571095.1"/>
    </source>
</evidence>
<accession>A0ABR8FMP8</accession>
<comment type="caution">
    <text evidence="4">The sequence shown here is derived from an EMBL/GenBank/DDBJ whole genome shotgun (WGS) entry which is preliminary data.</text>
</comment>
<gene>
    <name evidence="4" type="ORF">H6G59_25030</name>
</gene>
<evidence type="ECO:0000256" key="2">
    <source>
        <dbReference type="PROSITE-ProRule" id="PRU00169"/>
    </source>
</evidence>
<dbReference type="InterPro" id="IPR001789">
    <property type="entry name" value="Sig_transdc_resp-reg_receiver"/>
</dbReference>
<name>A0ABR8FMP8_9NOST</name>
<dbReference type="Pfam" id="PF00072">
    <property type="entry name" value="Response_reg"/>
    <property type="match status" value="1"/>
</dbReference>
<evidence type="ECO:0000259" key="3">
    <source>
        <dbReference type="PROSITE" id="PS50110"/>
    </source>
</evidence>
<dbReference type="EMBL" id="JACJST010000036">
    <property type="protein sequence ID" value="MBD2571095.1"/>
    <property type="molecule type" value="Genomic_DNA"/>
</dbReference>
<organism evidence="4 5">
    <name type="scientific">Anabaena lutea FACHB-196</name>
    <dbReference type="NCBI Taxonomy" id="2692881"/>
    <lineage>
        <taxon>Bacteria</taxon>
        <taxon>Bacillati</taxon>
        <taxon>Cyanobacteriota</taxon>
        <taxon>Cyanophyceae</taxon>
        <taxon>Nostocales</taxon>
        <taxon>Nostocaceae</taxon>
        <taxon>Anabaena</taxon>
    </lineage>
</organism>
<keyword evidence="5" id="KW-1185">Reference proteome</keyword>
<keyword evidence="1 2" id="KW-0597">Phosphoprotein</keyword>
<dbReference type="InterPro" id="IPR050595">
    <property type="entry name" value="Bact_response_regulator"/>
</dbReference>
<proteinExistence type="predicted"/>
<dbReference type="SUPFAM" id="SSF52172">
    <property type="entry name" value="CheY-like"/>
    <property type="match status" value="1"/>
</dbReference>
<dbReference type="SMART" id="SM00448">
    <property type="entry name" value="REC"/>
    <property type="match status" value="1"/>
</dbReference>
<evidence type="ECO:0000313" key="5">
    <source>
        <dbReference type="Proteomes" id="UP000640531"/>
    </source>
</evidence>
<dbReference type="CDD" id="cd17552">
    <property type="entry name" value="REC_RR468-like"/>
    <property type="match status" value="1"/>
</dbReference>